<evidence type="ECO:0000256" key="3">
    <source>
        <dbReference type="ARBA" id="ARBA00023163"/>
    </source>
</evidence>
<dbReference type="InterPro" id="IPR036388">
    <property type="entry name" value="WH-like_DNA-bd_sf"/>
</dbReference>
<dbReference type="GO" id="GO:0043565">
    <property type="term" value="F:sequence-specific DNA binding"/>
    <property type="evidence" value="ECO:0007669"/>
    <property type="project" value="InterPro"/>
</dbReference>
<dbReference type="PRINTS" id="PR00033">
    <property type="entry name" value="HTHASNC"/>
</dbReference>
<name>A0A1G7HCD6_9EURY</name>
<reference evidence="5 6" key="1">
    <citation type="submission" date="2016-10" db="EMBL/GenBank/DDBJ databases">
        <authorList>
            <person name="Varghese N."/>
            <person name="Submissions S."/>
        </authorList>
    </citation>
    <scope>NUCLEOTIDE SEQUENCE [LARGE SCALE GENOMIC DNA]</scope>
    <source>
        <strain evidence="5 6">CGMCC 1.3527</strain>
    </source>
</reference>
<accession>A0A1G7HCD6</accession>
<dbReference type="Pfam" id="PF13412">
    <property type="entry name" value="HTH_24"/>
    <property type="match status" value="1"/>
</dbReference>
<dbReference type="GO" id="GO:0005829">
    <property type="term" value="C:cytosol"/>
    <property type="evidence" value="ECO:0007669"/>
    <property type="project" value="TreeGrafter"/>
</dbReference>
<keyword evidence="2 5" id="KW-0238">DNA-binding</keyword>
<sequence length="162" mass="18331">MVSKELDNVDKGILYLLQKDARRNTTEDMAEKVGVSSSTVANRINRLEERGVILSYQPIIMYSETGLGHHLLVTATVPLQEREEMVDDLMEVSGIVSIRELLTNNENLSLEVVGRTSEDIEDTLEALDSLGVDIERMEMMKQEHTNPYNHFGEEFTEEEDSG</sequence>
<dbReference type="RefSeq" id="WP_149797306.1">
    <property type="nucleotide sequence ID" value="NZ_FNBO01000001.1"/>
</dbReference>
<evidence type="ECO:0000313" key="6">
    <source>
        <dbReference type="Proteomes" id="UP000324020"/>
    </source>
</evidence>
<proteinExistence type="predicted"/>
<keyword evidence="3" id="KW-0804">Transcription</keyword>
<dbReference type="PROSITE" id="PS50956">
    <property type="entry name" value="HTH_ASNC_2"/>
    <property type="match status" value="1"/>
</dbReference>
<dbReference type="Gene3D" id="1.10.10.10">
    <property type="entry name" value="Winged helix-like DNA-binding domain superfamily/Winged helix DNA-binding domain"/>
    <property type="match status" value="1"/>
</dbReference>
<dbReference type="PROSITE" id="PS00519">
    <property type="entry name" value="HTH_ASNC_1"/>
    <property type="match status" value="1"/>
</dbReference>
<dbReference type="AlphaFoldDB" id="A0A1G7HCD6"/>
<protein>
    <submittedName>
        <fullName evidence="5">DNA-binding transcriptional regulator, Lrp family</fullName>
    </submittedName>
</protein>
<dbReference type="InterPro" id="IPR019888">
    <property type="entry name" value="Tscrpt_reg_AsnC-like"/>
</dbReference>
<evidence type="ECO:0000259" key="4">
    <source>
        <dbReference type="PROSITE" id="PS50956"/>
    </source>
</evidence>
<dbReference type="Proteomes" id="UP000324020">
    <property type="component" value="Unassembled WGS sequence"/>
</dbReference>
<dbReference type="OrthoDB" id="342030at2157"/>
<dbReference type="SUPFAM" id="SSF46785">
    <property type="entry name" value="Winged helix' DNA-binding domain"/>
    <property type="match status" value="1"/>
</dbReference>
<dbReference type="PANTHER" id="PTHR30154:SF34">
    <property type="entry name" value="TRANSCRIPTIONAL REGULATOR AZLB"/>
    <property type="match status" value="1"/>
</dbReference>
<evidence type="ECO:0000256" key="1">
    <source>
        <dbReference type="ARBA" id="ARBA00023015"/>
    </source>
</evidence>
<keyword evidence="6" id="KW-1185">Reference proteome</keyword>
<gene>
    <name evidence="5" type="ORF">SAMN04488067_101303</name>
</gene>
<dbReference type="SMART" id="SM00344">
    <property type="entry name" value="HTH_ASNC"/>
    <property type="match status" value="1"/>
</dbReference>
<dbReference type="PANTHER" id="PTHR30154">
    <property type="entry name" value="LEUCINE-RESPONSIVE REGULATORY PROTEIN"/>
    <property type="match status" value="1"/>
</dbReference>
<dbReference type="InterPro" id="IPR000485">
    <property type="entry name" value="AsnC-type_HTH_dom"/>
</dbReference>
<dbReference type="InterPro" id="IPR019885">
    <property type="entry name" value="Tscrpt_reg_HTH_AsnC-type_CS"/>
</dbReference>
<dbReference type="InterPro" id="IPR011991">
    <property type="entry name" value="ArsR-like_HTH"/>
</dbReference>
<evidence type="ECO:0000256" key="2">
    <source>
        <dbReference type="ARBA" id="ARBA00023125"/>
    </source>
</evidence>
<feature type="domain" description="HTH asnC-type" evidence="4">
    <location>
        <begin position="6"/>
        <end position="68"/>
    </location>
</feature>
<dbReference type="EMBL" id="FNBO01000001">
    <property type="protein sequence ID" value="SDE97749.1"/>
    <property type="molecule type" value="Genomic_DNA"/>
</dbReference>
<dbReference type="GO" id="GO:0043200">
    <property type="term" value="P:response to amino acid"/>
    <property type="evidence" value="ECO:0007669"/>
    <property type="project" value="TreeGrafter"/>
</dbReference>
<keyword evidence="1" id="KW-0805">Transcription regulation</keyword>
<organism evidence="5 6">
    <name type="scientific">Halorubrum xinjiangense</name>
    <dbReference type="NCBI Taxonomy" id="261291"/>
    <lineage>
        <taxon>Archaea</taxon>
        <taxon>Methanobacteriati</taxon>
        <taxon>Methanobacteriota</taxon>
        <taxon>Stenosarchaea group</taxon>
        <taxon>Halobacteria</taxon>
        <taxon>Halobacteriales</taxon>
        <taxon>Haloferacaceae</taxon>
        <taxon>Halorubrum</taxon>
    </lineage>
</organism>
<dbReference type="InterPro" id="IPR036390">
    <property type="entry name" value="WH_DNA-bd_sf"/>
</dbReference>
<dbReference type="CDD" id="cd00090">
    <property type="entry name" value="HTH_ARSR"/>
    <property type="match status" value="1"/>
</dbReference>
<evidence type="ECO:0000313" key="5">
    <source>
        <dbReference type="EMBL" id="SDE97749.1"/>
    </source>
</evidence>